<accession>A0A1G9PCY2</accession>
<keyword evidence="2" id="KW-1185">Reference proteome</keyword>
<evidence type="ECO:0000313" key="1">
    <source>
        <dbReference type="EMBL" id="SDL96584.1"/>
    </source>
</evidence>
<evidence type="ECO:0000313" key="2">
    <source>
        <dbReference type="Proteomes" id="UP000199451"/>
    </source>
</evidence>
<gene>
    <name evidence="1" type="ORF">SAMN04487949_0334</name>
</gene>
<sequence length="105" mass="11826">MASADAASAMDERFERFVRDTFRNAGRRYAEARRAYREGRDGEDGAERFGLPTDDEGRARLVCRRHAEKRAVAVDSEGRPACFDPDHADCQGCAEDVREGVVETW</sequence>
<dbReference type="EMBL" id="FNHL01000001">
    <property type="protein sequence ID" value="SDL96584.1"/>
    <property type="molecule type" value="Genomic_DNA"/>
</dbReference>
<dbReference type="Proteomes" id="UP000199451">
    <property type="component" value="Unassembled WGS sequence"/>
</dbReference>
<protein>
    <submittedName>
        <fullName evidence="1">Uncharacterized protein</fullName>
    </submittedName>
</protein>
<dbReference type="STRING" id="660521.SAMN04487949_0334"/>
<proteinExistence type="predicted"/>
<organism evidence="1 2">
    <name type="scientific">Halogranum gelatinilyticum</name>
    <dbReference type="NCBI Taxonomy" id="660521"/>
    <lineage>
        <taxon>Archaea</taxon>
        <taxon>Methanobacteriati</taxon>
        <taxon>Methanobacteriota</taxon>
        <taxon>Stenosarchaea group</taxon>
        <taxon>Halobacteria</taxon>
        <taxon>Halobacteriales</taxon>
        <taxon>Haloferacaceae</taxon>
    </lineage>
</organism>
<dbReference type="AlphaFoldDB" id="A0A1G9PCY2"/>
<name>A0A1G9PCY2_9EURY</name>
<dbReference type="Pfam" id="PF23367">
    <property type="entry name" value="DUF7091"/>
    <property type="match status" value="1"/>
</dbReference>
<reference evidence="2" key="1">
    <citation type="submission" date="2016-10" db="EMBL/GenBank/DDBJ databases">
        <authorList>
            <person name="Varghese N."/>
            <person name="Submissions S."/>
        </authorList>
    </citation>
    <scope>NUCLEOTIDE SEQUENCE [LARGE SCALE GENOMIC DNA]</scope>
    <source>
        <strain evidence="2">CGMCC 1.10119</strain>
    </source>
</reference>
<dbReference type="InterPro" id="IPR055517">
    <property type="entry name" value="DUF7091"/>
</dbReference>